<dbReference type="OrthoDB" id="17560at2759"/>
<feature type="region of interest" description="Disordered" evidence="1">
    <location>
        <begin position="270"/>
        <end position="299"/>
    </location>
</feature>
<dbReference type="InterPro" id="IPR029058">
    <property type="entry name" value="AB_hydrolase_fold"/>
</dbReference>
<proteinExistence type="predicted"/>
<dbReference type="InterPro" id="IPR002925">
    <property type="entry name" value="Dienelactn_hydro"/>
</dbReference>
<name>A0A812K3N2_9DINO</name>
<keyword evidence="5" id="KW-1185">Reference proteome</keyword>
<reference evidence="4" key="1">
    <citation type="submission" date="2021-02" db="EMBL/GenBank/DDBJ databases">
        <authorList>
            <person name="Dougan E. K."/>
            <person name="Rhodes N."/>
            <person name="Thang M."/>
            <person name="Chan C."/>
        </authorList>
    </citation>
    <scope>NUCLEOTIDE SEQUENCE</scope>
</reference>
<sequence length="299" mass="32077">MTVLVLRRVLIIFHIFWQCRSLSFAQVKFGKDAEGLVGGQVGHPAVIVIPELLGITEDVRKQATRIAEEGSFRVLILDLHQGDVGGKDVDANALAQNISLEAVVNDISEAAAYLKSERSPKVGIVGFCMGGAITFAGLATSPDICCGVSFLSNGAFLGVSPETLDVDALAAKPVQGHFGAVDAGTGLPDSMTAHLLEERLRAAGNSDATVFVYEDLGHSFMNESPFPFSSFREREAELGIPVYDAEQASLAWSRVFEFLGWHLAGRTPPTDDLDDLDDDEMEGLGQEPQTPEALSKDDL</sequence>
<dbReference type="InterPro" id="IPR051049">
    <property type="entry name" value="Dienelactone_hydrolase-like"/>
</dbReference>
<feature type="signal peptide" evidence="2">
    <location>
        <begin position="1"/>
        <end position="21"/>
    </location>
</feature>
<feature type="compositionally biased region" description="Acidic residues" evidence="1">
    <location>
        <begin position="271"/>
        <end position="282"/>
    </location>
</feature>
<keyword evidence="2" id="KW-0732">Signal</keyword>
<gene>
    <name evidence="4" type="ORF">SNAT2548_LOCUS7999</name>
</gene>
<feature type="chain" id="PRO_5032944715" description="Dienelactone hydrolase domain-containing protein" evidence="2">
    <location>
        <begin position="22"/>
        <end position="299"/>
    </location>
</feature>
<dbReference type="Proteomes" id="UP000604046">
    <property type="component" value="Unassembled WGS sequence"/>
</dbReference>
<dbReference type="Pfam" id="PF01738">
    <property type="entry name" value="DLH"/>
    <property type="match status" value="1"/>
</dbReference>
<dbReference type="EMBL" id="CAJNDS010000571">
    <property type="protein sequence ID" value="CAE7219864.1"/>
    <property type="molecule type" value="Genomic_DNA"/>
</dbReference>
<dbReference type="PANTHER" id="PTHR46623">
    <property type="entry name" value="CARBOXYMETHYLENEBUTENOLIDASE-RELATED"/>
    <property type="match status" value="1"/>
</dbReference>
<feature type="domain" description="Dienelactone hydrolase" evidence="3">
    <location>
        <begin position="43"/>
        <end position="260"/>
    </location>
</feature>
<dbReference type="SUPFAM" id="SSF53474">
    <property type="entry name" value="alpha/beta-Hydrolases"/>
    <property type="match status" value="1"/>
</dbReference>
<dbReference type="GO" id="GO:0016787">
    <property type="term" value="F:hydrolase activity"/>
    <property type="evidence" value="ECO:0007669"/>
    <property type="project" value="InterPro"/>
</dbReference>
<evidence type="ECO:0000256" key="2">
    <source>
        <dbReference type="SAM" id="SignalP"/>
    </source>
</evidence>
<evidence type="ECO:0000313" key="5">
    <source>
        <dbReference type="Proteomes" id="UP000604046"/>
    </source>
</evidence>
<dbReference type="Gene3D" id="3.40.50.1820">
    <property type="entry name" value="alpha/beta hydrolase"/>
    <property type="match status" value="1"/>
</dbReference>
<evidence type="ECO:0000256" key="1">
    <source>
        <dbReference type="SAM" id="MobiDB-lite"/>
    </source>
</evidence>
<protein>
    <recommendedName>
        <fullName evidence="3">Dienelactone hydrolase domain-containing protein</fullName>
    </recommendedName>
</protein>
<dbReference type="AlphaFoldDB" id="A0A812K3N2"/>
<evidence type="ECO:0000313" key="4">
    <source>
        <dbReference type="EMBL" id="CAE7219864.1"/>
    </source>
</evidence>
<comment type="caution">
    <text evidence="4">The sequence shown here is derived from an EMBL/GenBank/DDBJ whole genome shotgun (WGS) entry which is preliminary data.</text>
</comment>
<evidence type="ECO:0000259" key="3">
    <source>
        <dbReference type="Pfam" id="PF01738"/>
    </source>
</evidence>
<organism evidence="4 5">
    <name type="scientific">Symbiodinium natans</name>
    <dbReference type="NCBI Taxonomy" id="878477"/>
    <lineage>
        <taxon>Eukaryota</taxon>
        <taxon>Sar</taxon>
        <taxon>Alveolata</taxon>
        <taxon>Dinophyceae</taxon>
        <taxon>Suessiales</taxon>
        <taxon>Symbiodiniaceae</taxon>
        <taxon>Symbiodinium</taxon>
    </lineage>
</organism>
<accession>A0A812K3N2</accession>
<dbReference type="PANTHER" id="PTHR46623:SF6">
    <property type="entry name" value="ALPHA_BETA-HYDROLASES SUPERFAMILY PROTEIN"/>
    <property type="match status" value="1"/>
</dbReference>